<accession>A0ACC0C5W8</accession>
<comment type="caution">
    <text evidence="1">The sequence shown here is derived from an EMBL/GenBank/DDBJ whole genome shotgun (WGS) entry which is preliminary data.</text>
</comment>
<sequence length="174" mass="18338">MGSKKVLETVLVLLFVTVVFWSEAESQSSDCNNVIVSLSPCLDYITGNSSSSPSSQCCNQLSNVIKAQAQCLCEVINGNSSSHGVKINQTRAFELPGACNLQTPSISRCNVTDNSPPGAPNNGSSGSGTPRTPAGGNNSSEGCRIKTMSFADDRLFSIVLILMASFLSFFPAIF</sequence>
<reference evidence="2" key="1">
    <citation type="journal article" date="2023" name="Nat. Plants">
        <title>Single-cell RNA sequencing provides a high-resolution roadmap for understanding the multicellular compartmentation of specialized metabolism.</title>
        <authorList>
            <person name="Sun S."/>
            <person name="Shen X."/>
            <person name="Li Y."/>
            <person name="Li Y."/>
            <person name="Wang S."/>
            <person name="Li R."/>
            <person name="Zhang H."/>
            <person name="Shen G."/>
            <person name="Guo B."/>
            <person name="Wei J."/>
            <person name="Xu J."/>
            <person name="St-Pierre B."/>
            <person name="Chen S."/>
            <person name="Sun C."/>
        </authorList>
    </citation>
    <scope>NUCLEOTIDE SEQUENCE [LARGE SCALE GENOMIC DNA]</scope>
</reference>
<evidence type="ECO:0000313" key="2">
    <source>
        <dbReference type="Proteomes" id="UP001060085"/>
    </source>
</evidence>
<name>A0ACC0C5W8_CATRO</name>
<dbReference type="EMBL" id="CM044701">
    <property type="protein sequence ID" value="KAI5680247.1"/>
    <property type="molecule type" value="Genomic_DNA"/>
</dbReference>
<organism evidence="1 2">
    <name type="scientific">Catharanthus roseus</name>
    <name type="common">Madagascar periwinkle</name>
    <name type="synonym">Vinca rosea</name>
    <dbReference type="NCBI Taxonomy" id="4058"/>
    <lineage>
        <taxon>Eukaryota</taxon>
        <taxon>Viridiplantae</taxon>
        <taxon>Streptophyta</taxon>
        <taxon>Embryophyta</taxon>
        <taxon>Tracheophyta</taxon>
        <taxon>Spermatophyta</taxon>
        <taxon>Magnoliopsida</taxon>
        <taxon>eudicotyledons</taxon>
        <taxon>Gunneridae</taxon>
        <taxon>Pentapetalae</taxon>
        <taxon>asterids</taxon>
        <taxon>lamiids</taxon>
        <taxon>Gentianales</taxon>
        <taxon>Apocynaceae</taxon>
        <taxon>Rauvolfioideae</taxon>
        <taxon>Vinceae</taxon>
        <taxon>Catharanthinae</taxon>
        <taxon>Catharanthus</taxon>
    </lineage>
</organism>
<protein>
    <submittedName>
        <fullName evidence="1">Uncharacterized protein</fullName>
    </submittedName>
</protein>
<proteinExistence type="predicted"/>
<evidence type="ECO:0000313" key="1">
    <source>
        <dbReference type="EMBL" id="KAI5680247.1"/>
    </source>
</evidence>
<dbReference type="Proteomes" id="UP001060085">
    <property type="component" value="Linkage Group LG01"/>
</dbReference>
<gene>
    <name evidence="1" type="ORF">M9H77_01474</name>
</gene>
<keyword evidence="2" id="KW-1185">Reference proteome</keyword>